<reference evidence="1 2" key="1">
    <citation type="submission" date="2023-01" db="EMBL/GenBank/DDBJ databases">
        <title>Novel species of the genus Vogesella isolated from rivers.</title>
        <authorList>
            <person name="Lu H."/>
        </authorList>
    </citation>
    <scope>NUCLEOTIDE SEQUENCE [LARGE SCALE GENOMIC DNA]</scope>
    <source>
        <strain evidence="1 2">DC21W</strain>
    </source>
</reference>
<comment type="caution">
    <text evidence="1">The sequence shown here is derived from an EMBL/GenBank/DDBJ whole genome shotgun (WGS) entry which is preliminary data.</text>
</comment>
<organism evidence="1 2">
    <name type="scientific">Vogesella aquatica</name>
    <dbReference type="NCBI Taxonomy" id="2984206"/>
    <lineage>
        <taxon>Bacteria</taxon>
        <taxon>Pseudomonadati</taxon>
        <taxon>Pseudomonadota</taxon>
        <taxon>Betaproteobacteria</taxon>
        <taxon>Neisseriales</taxon>
        <taxon>Chromobacteriaceae</taxon>
        <taxon>Vogesella</taxon>
    </lineage>
</organism>
<dbReference type="Pfam" id="PF10982">
    <property type="entry name" value="DUF2789"/>
    <property type="match status" value="1"/>
</dbReference>
<dbReference type="InterPro" id="IPR021250">
    <property type="entry name" value="DUF2789"/>
</dbReference>
<name>A0ABT5ITD7_9NEIS</name>
<dbReference type="Gene3D" id="1.10.10.1130">
    <property type="entry name" value="Uncharacterised protein PF10982, DUF2789"/>
    <property type="match status" value="1"/>
</dbReference>
<dbReference type="RefSeq" id="WP_272750302.1">
    <property type="nucleotide sequence ID" value="NZ_JAQQLF010000001.1"/>
</dbReference>
<gene>
    <name evidence="1" type="ORF">PQU95_01120</name>
</gene>
<proteinExistence type="predicted"/>
<accession>A0ABT5ITD7</accession>
<sequence>MDTSLHTLCTLFAQLGLPDSPTDIRAFIASHPLPADTAIEDAPLWTSAQAAFLKQALDDDADWAELVDTLAARLQQA</sequence>
<evidence type="ECO:0000313" key="1">
    <source>
        <dbReference type="EMBL" id="MDC7715822.1"/>
    </source>
</evidence>
<keyword evidence="2" id="KW-1185">Reference proteome</keyword>
<dbReference type="EMBL" id="JAQQLF010000001">
    <property type="protein sequence ID" value="MDC7715822.1"/>
    <property type="molecule type" value="Genomic_DNA"/>
</dbReference>
<protein>
    <submittedName>
        <fullName evidence="1">DUF2789 domain-containing protein</fullName>
    </submittedName>
</protein>
<dbReference type="InterPro" id="IPR038086">
    <property type="entry name" value="DUF2789_sf"/>
</dbReference>
<dbReference type="Proteomes" id="UP001219956">
    <property type="component" value="Unassembled WGS sequence"/>
</dbReference>
<evidence type="ECO:0000313" key="2">
    <source>
        <dbReference type="Proteomes" id="UP001219956"/>
    </source>
</evidence>